<keyword evidence="5" id="KW-1185">Reference proteome</keyword>
<dbReference type="EMBL" id="MLAK01000216">
    <property type="protein sequence ID" value="OHT15586.1"/>
    <property type="molecule type" value="Genomic_DNA"/>
</dbReference>
<dbReference type="VEuPathDB" id="TrichDB:TRFO_42482"/>
<evidence type="ECO:0000256" key="2">
    <source>
        <dbReference type="ARBA" id="ARBA00023043"/>
    </source>
</evidence>
<organism evidence="4 5">
    <name type="scientific">Tritrichomonas foetus</name>
    <dbReference type="NCBI Taxonomy" id="1144522"/>
    <lineage>
        <taxon>Eukaryota</taxon>
        <taxon>Metamonada</taxon>
        <taxon>Parabasalia</taxon>
        <taxon>Tritrichomonadida</taxon>
        <taxon>Tritrichomonadidae</taxon>
        <taxon>Tritrichomonas</taxon>
    </lineage>
</organism>
<keyword evidence="1" id="KW-0677">Repeat</keyword>
<dbReference type="GeneID" id="94849035"/>
<dbReference type="AlphaFoldDB" id="A0A1J4KWP1"/>
<dbReference type="SMART" id="SM00248">
    <property type="entry name" value="ANK"/>
    <property type="match status" value="2"/>
</dbReference>
<feature type="repeat" description="ANK" evidence="3">
    <location>
        <begin position="6"/>
        <end position="28"/>
    </location>
</feature>
<name>A0A1J4KWP1_9EUKA</name>
<evidence type="ECO:0000256" key="1">
    <source>
        <dbReference type="ARBA" id="ARBA00022737"/>
    </source>
</evidence>
<protein>
    <submittedName>
        <fullName evidence="4">Fetal globin-inducing factor</fullName>
    </submittedName>
</protein>
<dbReference type="RefSeq" id="XP_068368722.1">
    <property type="nucleotide sequence ID" value="XM_068514331.1"/>
</dbReference>
<dbReference type="OrthoDB" id="539213at2759"/>
<keyword evidence="2 3" id="KW-0040">ANK repeat</keyword>
<dbReference type="PANTHER" id="PTHR24198">
    <property type="entry name" value="ANKYRIN REPEAT AND PROTEIN KINASE DOMAIN-CONTAINING PROTEIN"/>
    <property type="match status" value="1"/>
</dbReference>
<dbReference type="PROSITE" id="PS50088">
    <property type="entry name" value="ANK_REPEAT"/>
    <property type="match status" value="1"/>
</dbReference>
<evidence type="ECO:0000313" key="5">
    <source>
        <dbReference type="Proteomes" id="UP000179807"/>
    </source>
</evidence>
<reference evidence="4" key="1">
    <citation type="submission" date="2016-10" db="EMBL/GenBank/DDBJ databases">
        <authorList>
            <person name="Benchimol M."/>
            <person name="Almeida L.G."/>
            <person name="Vasconcelos A.T."/>
            <person name="Perreira-Neves A."/>
            <person name="Rosa I.A."/>
            <person name="Tasca T."/>
            <person name="Bogo M.R."/>
            <person name="de Souza W."/>
        </authorList>
    </citation>
    <scope>NUCLEOTIDE SEQUENCE [LARGE SCALE GENOMIC DNA]</scope>
    <source>
        <strain evidence="4">K</strain>
    </source>
</reference>
<dbReference type="PANTHER" id="PTHR24198:SF165">
    <property type="entry name" value="ANKYRIN REPEAT-CONTAINING PROTEIN-RELATED"/>
    <property type="match status" value="1"/>
</dbReference>
<dbReference type="Pfam" id="PF12796">
    <property type="entry name" value="Ank_2"/>
    <property type="match status" value="1"/>
</dbReference>
<dbReference type="Gene3D" id="1.25.40.20">
    <property type="entry name" value="Ankyrin repeat-containing domain"/>
    <property type="match status" value="1"/>
</dbReference>
<gene>
    <name evidence="4" type="ORF">TRFO_42482</name>
</gene>
<dbReference type="InterPro" id="IPR036770">
    <property type="entry name" value="Ankyrin_rpt-contain_sf"/>
</dbReference>
<proteinExistence type="predicted"/>
<dbReference type="InterPro" id="IPR002110">
    <property type="entry name" value="Ankyrin_rpt"/>
</dbReference>
<comment type="caution">
    <text evidence="4">The sequence shown here is derived from an EMBL/GenBank/DDBJ whole genome shotgun (WGS) entry which is preliminary data.</text>
</comment>
<dbReference type="Proteomes" id="UP000179807">
    <property type="component" value="Unassembled WGS sequence"/>
</dbReference>
<dbReference type="SUPFAM" id="SSF48403">
    <property type="entry name" value="Ankyrin repeat"/>
    <property type="match status" value="1"/>
</dbReference>
<sequence>MFYFIIYNTPLHIAASEGNFEAIQILLDINEVNVNALNHFGQTPFNLAAENGKLDCLELLLKYKKVDPTITNQAGISPLSL</sequence>
<dbReference type="PROSITE" id="PS50297">
    <property type="entry name" value="ANK_REP_REGION"/>
    <property type="match status" value="1"/>
</dbReference>
<accession>A0A1J4KWP1</accession>
<evidence type="ECO:0000256" key="3">
    <source>
        <dbReference type="PROSITE-ProRule" id="PRU00023"/>
    </source>
</evidence>
<evidence type="ECO:0000313" key="4">
    <source>
        <dbReference type="EMBL" id="OHT15586.1"/>
    </source>
</evidence>